<dbReference type="EMBL" id="MN739945">
    <property type="protein sequence ID" value="QHT79072.1"/>
    <property type="molecule type" value="Genomic_DNA"/>
</dbReference>
<sequence>MVKNRTRKNNFPSSKVQHHHLLLRMELETCPHEDDKEKVKHMIDQIIKDINMKSLASPHVYYMKYPRFNEGLTGIGPIETSHIAFHFWNRPDPRILHTGSSNCLLQFDIYTCGFLSTKNIGKVLHHLTQYRPTYVDITLLNRNTGLTIDRHMHWNSEDGQSWVDWLKTRVFH</sequence>
<protein>
    <recommendedName>
        <fullName evidence="3">S-adenosylmethionine decarboxylase</fullName>
    </recommendedName>
</protein>
<evidence type="ECO:0008006" key="3">
    <source>
        <dbReference type="Google" id="ProtNLM"/>
    </source>
</evidence>
<dbReference type="Pfam" id="PF02675">
    <property type="entry name" value="AdoMet_dc"/>
    <property type="match status" value="1"/>
</dbReference>
<evidence type="ECO:0000256" key="1">
    <source>
        <dbReference type="ARBA" id="ARBA00001928"/>
    </source>
</evidence>
<accession>A0A6C0HEL4</accession>
<comment type="cofactor">
    <cofactor evidence="1">
        <name>pyruvate</name>
        <dbReference type="ChEBI" id="CHEBI:15361"/>
    </cofactor>
</comment>
<dbReference type="InterPro" id="IPR003826">
    <property type="entry name" value="AdoMetDC_fam_prok"/>
</dbReference>
<organism evidence="2">
    <name type="scientific">viral metagenome</name>
    <dbReference type="NCBI Taxonomy" id="1070528"/>
    <lineage>
        <taxon>unclassified sequences</taxon>
        <taxon>metagenomes</taxon>
        <taxon>organismal metagenomes</taxon>
    </lineage>
</organism>
<evidence type="ECO:0000313" key="2">
    <source>
        <dbReference type="EMBL" id="QHT79072.1"/>
    </source>
</evidence>
<reference evidence="2" key="1">
    <citation type="journal article" date="2020" name="Nature">
        <title>Giant virus diversity and host interactions through global metagenomics.</title>
        <authorList>
            <person name="Schulz F."/>
            <person name="Roux S."/>
            <person name="Paez-Espino D."/>
            <person name="Jungbluth S."/>
            <person name="Walsh D.A."/>
            <person name="Denef V.J."/>
            <person name="McMahon K.D."/>
            <person name="Konstantinidis K.T."/>
            <person name="Eloe-Fadrosh E.A."/>
            <person name="Kyrpides N.C."/>
            <person name="Woyke T."/>
        </authorList>
    </citation>
    <scope>NUCLEOTIDE SEQUENCE</scope>
    <source>
        <strain evidence="2">GVMAG-M-3300023179-97</strain>
    </source>
</reference>
<dbReference type="AlphaFoldDB" id="A0A6C0HEL4"/>
<dbReference type="GO" id="GO:0004014">
    <property type="term" value="F:adenosylmethionine decarboxylase activity"/>
    <property type="evidence" value="ECO:0007669"/>
    <property type="project" value="InterPro"/>
</dbReference>
<name>A0A6C0HEL4_9ZZZZ</name>
<proteinExistence type="predicted"/>
<dbReference type="GO" id="GO:0008295">
    <property type="term" value="P:spermidine biosynthetic process"/>
    <property type="evidence" value="ECO:0007669"/>
    <property type="project" value="InterPro"/>
</dbReference>
<dbReference type="Gene3D" id="3.60.90.10">
    <property type="entry name" value="S-adenosylmethionine decarboxylase"/>
    <property type="match status" value="1"/>
</dbReference>